<dbReference type="InParanoid" id="B3RQB2"/>
<dbReference type="Gene3D" id="3.10.290.10">
    <property type="entry name" value="RNA-binding S4 domain"/>
    <property type="match status" value="1"/>
</dbReference>
<dbReference type="CDD" id="cd00805">
    <property type="entry name" value="TyrRS_core"/>
    <property type="match status" value="1"/>
</dbReference>
<evidence type="ECO:0000256" key="3">
    <source>
        <dbReference type="ARBA" id="ARBA00022741"/>
    </source>
</evidence>
<comment type="similarity">
    <text evidence="11">Belongs to the class-I aminoacyl-tRNA synthetase family.</text>
</comment>
<dbReference type="InterPro" id="IPR024088">
    <property type="entry name" value="Tyr-tRNA-ligase_bac-type"/>
</dbReference>
<dbReference type="PhylomeDB" id="B3RQB2"/>
<dbReference type="FunFam" id="1.10.240.10:FF:000001">
    <property type="entry name" value="Tyrosine--tRNA ligase"/>
    <property type="match status" value="1"/>
</dbReference>
<dbReference type="Gene3D" id="1.10.240.10">
    <property type="entry name" value="Tyrosyl-Transfer RNA Synthetase"/>
    <property type="match status" value="1"/>
</dbReference>
<dbReference type="GO" id="GO:0005524">
    <property type="term" value="F:ATP binding"/>
    <property type="evidence" value="ECO:0007669"/>
    <property type="project" value="UniProtKB-KW"/>
</dbReference>
<evidence type="ECO:0000256" key="1">
    <source>
        <dbReference type="ARBA" id="ARBA00013160"/>
    </source>
</evidence>
<keyword evidence="5 10" id="KW-0694">RNA-binding</keyword>
<feature type="non-terminal residue" evidence="13">
    <location>
        <position position="1"/>
    </location>
</feature>
<dbReference type="Gene3D" id="3.40.50.620">
    <property type="entry name" value="HUPs"/>
    <property type="match status" value="1"/>
</dbReference>
<keyword evidence="3 11" id="KW-0547">Nucleotide-binding</keyword>
<protein>
    <recommendedName>
        <fullName evidence="1 11">Tyrosine--tRNA ligase</fullName>
        <ecNumber evidence="1 11">6.1.1.1</ecNumber>
    </recommendedName>
    <alternativeName>
        <fullName evidence="8 11">Tyrosyl-tRNA synthetase</fullName>
    </alternativeName>
</protein>
<reference evidence="13" key="1">
    <citation type="journal article" date="2008" name="Nature">
        <title>The Trichoplax genome and the nature of placozoans.</title>
        <authorList>
            <person name="Srivastava M."/>
            <person name="Begovic E."/>
            <person name="Chapman J."/>
            <person name="Putnam N.H."/>
            <person name="Hellsten U."/>
            <person name="Kawashima T."/>
            <person name="Kuo A."/>
            <person name="Mitros T."/>
            <person name="Salamov A."/>
            <person name="Carpenter M.L."/>
            <person name="Signorovitch A.Y."/>
            <person name="Moreno M.A."/>
            <person name="Kamm K."/>
            <person name="Grimwood J."/>
            <person name="Schmutz J."/>
            <person name="Shapiro H."/>
            <person name="Grigoriev I.V."/>
            <person name="Buss L.W."/>
            <person name="Schierwater B."/>
            <person name="Dellaporta S.L."/>
            <person name="Rokhsar D.S."/>
        </authorList>
    </citation>
    <scope>NUCLEOTIDE SEQUENCE [LARGE SCALE GENOMIC DNA]</scope>
    <source>
        <strain evidence="13">Grell-BS-1999</strain>
    </source>
</reference>
<evidence type="ECO:0000256" key="11">
    <source>
        <dbReference type="RuleBase" id="RU361234"/>
    </source>
</evidence>
<dbReference type="GO" id="GO:0005829">
    <property type="term" value="C:cytosol"/>
    <property type="evidence" value="ECO:0000318"/>
    <property type="project" value="GO_Central"/>
</dbReference>
<dbReference type="eggNOG" id="KOG2623">
    <property type="taxonomic scope" value="Eukaryota"/>
</dbReference>
<dbReference type="NCBIfam" id="TIGR00234">
    <property type="entry name" value="tyrS"/>
    <property type="match status" value="1"/>
</dbReference>
<evidence type="ECO:0000256" key="6">
    <source>
        <dbReference type="ARBA" id="ARBA00022917"/>
    </source>
</evidence>
<keyword evidence="6 11" id="KW-0648">Protein biosynthesis</keyword>
<evidence type="ECO:0000256" key="4">
    <source>
        <dbReference type="ARBA" id="ARBA00022840"/>
    </source>
</evidence>
<dbReference type="KEGG" id="tad:TRIADDRAFT_21492"/>
<dbReference type="PROSITE" id="PS50889">
    <property type="entry name" value="S4"/>
    <property type="match status" value="1"/>
</dbReference>
<dbReference type="OMA" id="YMMAKDS"/>
<dbReference type="HOGENOM" id="CLU_024003_0_3_1"/>
<gene>
    <name evidence="13" type="ORF">TRIADDRAFT_21492</name>
</gene>
<dbReference type="EC" id="6.1.1.1" evidence="1 11"/>
<keyword evidence="4 11" id="KW-0067">ATP-binding</keyword>
<dbReference type="GO" id="GO:0006437">
    <property type="term" value="P:tyrosyl-tRNA aminoacylation"/>
    <property type="evidence" value="ECO:0007669"/>
    <property type="project" value="InterPro"/>
</dbReference>
<dbReference type="PRINTS" id="PR01040">
    <property type="entry name" value="TRNASYNTHTYR"/>
</dbReference>
<dbReference type="OrthoDB" id="337870at2759"/>
<proteinExistence type="inferred from homology"/>
<dbReference type="GeneID" id="6750845"/>
<dbReference type="RefSeq" id="XP_002110152.1">
    <property type="nucleotide sequence ID" value="XM_002110116.1"/>
</dbReference>
<name>B3RQB2_TRIAD</name>
<dbReference type="InterPro" id="IPR002307">
    <property type="entry name" value="Tyr-tRNA-ligase"/>
</dbReference>
<evidence type="ECO:0000259" key="12">
    <source>
        <dbReference type="Pfam" id="PF22421"/>
    </source>
</evidence>
<feature type="domain" description="Tyrosine--tRNA ligase SYY-like C-terminal" evidence="12">
    <location>
        <begin position="326"/>
        <end position="402"/>
    </location>
</feature>
<dbReference type="InterPro" id="IPR054608">
    <property type="entry name" value="SYY-like_C"/>
</dbReference>
<sequence>QSPDRSAYAGIDPTAESLHVGNLVTIMTLLHLRRAGHIPYFVIGGSTGLIGDPSGRLKERDPLSINTVTHNVQEIQCQISDLLHNDFNMWSDKDQLLFKQSRNFGDVILNNATWYENFNIVNFLSSVGRHFRMGAMLSRDSVKQRLNSPEGMCLTEFFYQVFQAYDFQRMCAERNCHIQVGGSDQWGNIVAGCEFIHKVDGKRVHGLTVPLLTNASGEKLGKSLGNAIWLSRAKTSLYEFYQYFMRTEDADVEKFLKIFTFIPVNDIRNIVARHLEKPEERYGTKILANEVARLVHGGNKHTILRFFYYYFYLSLYIFIDFLANKLQQILRDVPNIQLKWDKSRNMAELALNCGAVPSFNQGRKLIESGGFYVNDTKITDYKAKVESDIRRLDGRITVVRTGIAYMFDLIYVYELC</sequence>
<dbReference type="SUPFAM" id="SSF55174">
    <property type="entry name" value="Alpha-L RNA-binding motif"/>
    <property type="match status" value="1"/>
</dbReference>
<keyword evidence="7 11" id="KW-0030">Aminoacyl-tRNA synthetase</keyword>
<evidence type="ECO:0000256" key="2">
    <source>
        <dbReference type="ARBA" id="ARBA00022598"/>
    </source>
</evidence>
<evidence type="ECO:0000256" key="7">
    <source>
        <dbReference type="ARBA" id="ARBA00023146"/>
    </source>
</evidence>
<dbReference type="InterPro" id="IPR014729">
    <property type="entry name" value="Rossmann-like_a/b/a_fold"/>
</dbReference>
<dbReference type="CTD" id="6750845"/>
<keyword evidence="2 11" id="KW-0436">Ligase</keyword>
<dbReference type="Proteomes" id="UP000009022">
    <property type="component" value="Unassembled WGS sequence"/>
</dbReference>
<dbReference type="PANTHER" id="PTHR11766">
    <property type="entry name" value="TYROSYL-TRNA SYNTHETASE"/>
    <property type="match status" value="1"/>
</dbReference>
<dbReference type="Pfam" id="PF00579">
    <property type="entry name" value="tRNA-synt_1b"/>
    <property type="match status" value="1"/>
</dbReference>
<dbReference type="GO" id="GO:0004831">
    <property type="term" value="F:tyrosine-tRNA ligase activity"/>
    <property type="evidence" value="ECO:0000318"/>
    <property type="project" value="GO_Central"/>
</dbReference>
<dbReference type="PROSITE" id="PS00178">
    <property type="entry name" value="AA_TRNA_LIGASE_I"/>
    <property type="match status" value="1"/>
</dbReference>
<dbReference type="FunCoup" id="B3RQB2">
    <property type="interactions" value="1387"/>
</dbReference>
<dbReference type="GO" id="GO:0005739">
    <property type="term" value="C:mitochondrion"/>
    <property type="evidence" value="ECO:0000318"/>
    <property type="project" value="GO_Central"/>
</dbReference>
<evidence type="ECO:0000313" key="13">
    <source>
        <dbReference type="EMBL" id="EDV28318.1"/>
    </source>
</evidence>
<evidence type="ECO:0000256" key="10">
    <source>
        <dbReference type="PROSITE-ProRule" id="PRU00182"/>
    </source>
</evidence>
<dbReference type="EMBL" id="DS985242">
    <property type="protein sequence ID" value="EDV28318.1"/>
    <property type="molecule type" value="Genomic_DNA"/>
</dbReference>
<organism evidence="13 14">
    <name type="scientific">Trichoplax adhaerens</name>
    <name type="common">Trichoplax reptans</name>
    <dbReference type="NCBI Taxonomy" id="10228"/>
    <lineage>
        <taxon>Eukaryota</taxon>
        <taxon>Metazoa</taxon>
        <taxon>Placozoa</taxon>
        <taxon>Uniplacotomia</taxon>
        <taxon>Trichoplacea</taxon>
        <taxon>Trichoplacidae</taxon>
        <taxon>Trichoplax</taxon>
    </lineage>
</organism>
<evidence type="ECO:0000256" key="8">
    <source>
        <dbReference type="ARBA" id="ARBA00033323"/>
    </source>
</evidence>
<keyword evidence="14" id="KW-1185">Reference proteome</keyword>
<dbReference type="InterPro" id="IPR036986">
    <property type="entry name" value="S4_RNA-bd_sf"/>
</dbReference>
<accession>B3RQB2</accession>
<dbReference type="Pfam" id="PF22421">
    <property type="entry name" value="SYY_C-terminal"/>
    <property type="match status" value="1"/>
</dbReference>
<dbReference type="PANTHER" id="PTHR11766:SF0">
    <property type="entry name" value="TYROSINE--TRNA LIGASE, MITOCHONDRIAL"/>
    <property type="match status" value="1"/>
</dbReference>
<dbReference type="SUPFAM" id="SSF52374">
    <property type="entry name" value="Nucleotidylyl transferase"/>
    <property type="match status" value="1"/>
</dbReference>
<dbReference type="AlphaFoldDB" id="B3RQB2"/>
<dbReference type="STRING" id="10228.B3RQB2"/>
<evidence type="ECO:0000256" key="5">
    <source>
        <dbReference type="ARBA" id="ARBA00022884"/>
    </source>
</evidence>
<dbReference type="GO" id="GO:0043039">
    <property type="term" value="P:tRNA aminoacylation"/>
    <property type="evidence" value="ECO:0000318"/>
    <property type="project" value="GO_Central"/>
</dbReference>
<dbReference type="InterPro" id="IPR002305">
    <property type="entry name" value="aa-tRNA-synth_Ic"/>
</dbReference>
<dbReference type="GO" id="GO:0003723">
    <property type="term" value="F:RNA binding"/>
    <property type="evidence" value="ECO:0007669"/>
    <property type="project" value="UniProtKB-KW"/>
</dbReference>
<dbReference type="InterPro" id="IPR001412">
    <property type="entry name" value="aa-tRNA-synth_I_CS"/>
</dbReference>
<evidence type="ECO:0000313" key="14">
    <source>
        <dbReference type="Proteomes" id="UP000009022"/>
    </source>
</evidence>
<evidence type="ECO:0000256" key="9">
    <source>
        <dbReference type="ARBA" id="ARBA00048248"/>
    </source>
</evidence>
<comment type="catalytic activity">
    <reaction evidence="9 11">
        <text>tRNA(Tyr) + L-tyrosine + ATP = L-tyrosyl-tRNA(Tyr) + AMP + diphosphate + H(+)</text>
        <dbReference type="Rhea" id="RHEA:10220"/>
        <dbReference type="Rhea" id="RHEA-COMP:9706"/>
        <dbReference type="Rhea" id="RHEA-COMP:9707"/>
        <dbReference type="ChEBI" id="CHEBI:15378"/>
        <dbReference type="ChEBI" id="CHEBI:30616"/>
        <dbReference type="ChEBI" id="CHEBI:33019"/>
        <dbReference type="ChEBI" id="CHEBI:58315"/>
        <dbReference type="ChEBI" id="CHEBI:78442"/>
        <dbReference type="ChEBI" id="CHEBI:78536"/>
        <dbReference type="ChEBI" id="CHEBI:456215"/>
        <dbReference type="EC" id="6.1.1.1"/>
    </reaction>
</comment>